<evidence type="ECO:0000313" key="3">
    <source>
        <dbReference type="Proteomes" id="UP001215280"/>
    </source>
</evidence>
<feature type="compositionally biased region" description="Low complexity" evidence="1">
    <location>
        <begin position="568"/>
        <end position="588"/>
    </location>
</feature>
<feature type="region of interest" description="Disordered" evidence="1">
    <location>
        <begin position="566"/>
        <end position="603"/>
    </location>
</feature>
<evidence type="ECO:0000313" key="2">
    <source>
        <dbReference type="EMBL" id="KAJ7763979.1"/>
    </source>
</evidence>
<accession>A0AAD7NIY9</accession>
<feature type="compositionally biased region" description="Low complexity" evidence="1">
    <location>
        <begin position="643"/>
        <end position="659"/>
    </location>
</feature>
<name>A0AAD7NIY9_9AGAR</name>
<comment type="caution">
    <text evidence="2">The sequence shown here is derived from an EMBL/GenBank/DDBJ whole genome shotgun (WGS) entry which is preliminary data.</text>
</comment>
<dbReference type="EMBL" id="JARJLG010000039">
    <property type="protein sequence ID" value="KAJ7763979.1"/>
    <property type="molecule type" value="Genomic_DNA"/>
</dbReference>
<keyword evidence="3" id="KW-1185">Reference proteome</keyword>
<proteinExistence type="predicted"/>
<feature type="region of interest" description="Disordered" evidence="1">
    <location>
        <begin position="127"/>
        <end position="300"/>
    </location>
</feature>
<feature type="compositionally biased region" description="Acidic residues" evidence="1">
    <location>
        <begin position="140"/>
        <end position="151"/>
    </location>
</feature>
<feature type="compositionally biased region" description="Basic and acidic residues" evidence="1">
    <location>
        <begin position="237"/>
        <end position="259"/>
    </location>
</feature>
<sequence length="847" mass="94106">MPRNRPISTEEQGVTIAKLKKALKASEEENARLKKRKHPRTGKQADTKKKLIPRPDGQAGRANGYNVRIAMGLENKKTQFCRLSDQSVVDRVIQLLMEKYSFLRRFQGGWAVRDLIKKVLQNSVNNFKKDDEAEAQASAEDPDEDEAEDAEQPPNKKRKAVAKRDVDDSSNNSDTDSDSSDEFVEDDDEDDEDVPPKRGKGGKGQGGSVKKCSKSQDDSGDESDEEDEVPRAPPHCEGPEEKDTSTSGRRETPEKEAKIITETAAPSPSPSPSPTNAPDVKQAPERCPNPGCTEKFPQGPMSMEMKTLLQGRHELLSKPHYSKYTLNEICMDICSLITYENRRAELRKLGRSHGWPVSIDLPTIVSDTALRMEAELVDLCRDQCLLQNNLAWGDFLESIDHQICAFGADVDREENFLYADLHSRCGYFGPMSSRLISSTITRMFSSSWSELKERLQTTLQSIITTTLNTQFDNHYRKRLPGLGGLGDIFVSVSDAVDIKNVSHDFGDMFQWNLKDPHLISLCQTNKEISDYEIDHPIRLPPYSPIRNWNTNSFNSISPSHLKAADSHTSSAALSPVPSPALSPTAPSAKISPKPKLQNKSKGKEIDLSDTIELTIEDFPSLAIETKKRGSKPKSSAKPKKGNSSKATESKKSGNPNTKSKPNKKKKSVASNSADHDEPGSRRYGTRSTTKDVVAEVPYRIHFLRDPRIGPANQFNWVPTMGGPMNKSRDNPGERFDRIMPTFIAIGDPFGTSTRTDKISAFSTNQQGRVTLASGHVRRKRSGIIVSHSLYPNRPFSRAAVADWAHTRDLGRAGLETGSGRDYHGGVQTLTVFYLSASYFQVPVHRLT</sequence>
<gene>
    <name evidence="2" type="ORF">DFH07DRAFT_939190</name>
</gene>
<dbReference type="AlphaFoldDB" id="A0AAD7NIY9"/>
<feature type="compositionally biased region" description="Acidic residues" evidence="1">
    <location>
        <begin position="175"/>
        <end position="193"/>
    </location>
</feature>
<protein>
    <recommendedName>
        <fullName evidence="4">Restriction of telomere capping protein 4 C-terminal domain-containing protein</fullName>
    </recommendedName>
</protein>
<dbReference type="Proteomes" id="UP001215280">
    <property type="component" value="Unassembled WGS sequence"/>
</dbReference>
<evidence type="ECO:0000256" key="1">
    <source>
        <dbReference type="SAM" id="MobiDB-lite"/>
    </source>
</evidence>
<feature type="region of interest" description="Disordered" evidence="1">
    <location>
        <begin position="624"/>
        <end position="688"/>
    </location>
</feature>
<organism evidence="2 3">
    <name type="scientific">Mycena maculata</name>
    <dbReference type="NCBI Taxonomy" id="230809"/>
    <lineage>
        <taxon>Eukaryota</taxon>
        <taxon>Fungi</taxon>
        <taxon>Dikarya</taxon>
        <taxon>Basidiomycota</taxon>
        <taxon>Agaricomycotina</taxon>
        <taxon>Agaricomycetes</taxon>
        <taxon>Agaricomycetidae</taxon>
        <taxon>Agaricales</taxon>
        <taxon>Marasmiineae</taxon>
        <taxon>Mycenaceae</taxon>
        <taxon>Mycena</taxon>
    </lineage>
</organism>
<feature type="region of interest" description="Disordered" evidence="1">
    <location>
        <begin position="23"/>
        <end position="63"/>
    </location>
</feature>
<evidence type="ECO:0008006" key="4">
    <source>
        <dbReference type="Google" id="ProtNLM"/>
    </source>
</evidence>
<feature type="compositionally biased region" description="Basic residues" evidence="1">
    <location>
        <begin position="628"/>
        <end position="642"/>
    </location>
</feature>
<reference evidence="2" key="1">
    <citation type="submission" date="2023-03" db="EMBL/GenBank/DDBJ databases">
        <title>Massive genome expansion in bonnet fungi (Mycena s.s.) driven by repeated elements and novel gene families across ecological guilds.</title>
        <authorList>
            <consortium name="Lawrence Berkeley National Laboratory"/>
            <person name="Harder C.B."/>
            <person name="Miyauchi S."/>
            <person name="Viragh M."/>
            <person name="Kuo A."/>
            <person name="Thoen E."/>
            <person name="Andreopoulos B."/>
            <person name="Lu D."/>
            <person name="Skrede I."/>
            <person name="Drula E."/>
            <person name="Henrissat B."/>
            <person name="Morin E."/>
            <person name="Kohler A."/>
            <person name="Barry K."/>
            <person name="LaButti K."/>
            <person name="Morin E."/>
            <person name="Salamov A."/>
            <person name="Lipzen A."/>
            <person name="Mereny Z."/>
            <person name="Hegedus B."/>
            <person name="Baldrian P."/>
            <person name="Stursova M."/>
            <person name="Weitz H."/>
            <person name="Taylor A."/>
            <person name="Grigoriev I.V."/>
            <person name="Nagy L.G."/>
            <person name="Martin F."/>
            <person name="Kauserud H."/>
        </authorList>
    </citation>
    <scope>NUCLEOTIDE SEQUENCE</scope>
    <source>
        <strain evidence="2">CBHHK188m</strain>
    </source>
</reference>
<feature type="non-terminal residue" evidence="2">
    <location>
        <position position="847"/>
    </location>
</feature>
<feature type="compositionally biased region" description="Acidic residues" evidence="1">
    <location>
        <begin position="218"/>
        <end position="228"/>
    </location>
</feature>